<dbReference type="PANTHER" id="PTHR23011:SF28">
    <property type="entry name" value="CYCLIC NUCLEOTIDE-BINDING DOMAIN CONTAINING PROTEIN"/>
    <property type="match status" value="1"/>
</dbReference>
<dbReference type="AlphaFoldDB" id="R7TME6"/>
<feature type="domain" description="Cyclic nucleotide-binding" evidence="2">
    <location>
        <begin position="157"/>
        <end position="244"/>
    </location>
</feature>
<protein>
    <recommendedName>
        <fullName evidence="2">Cyclic nucleotide-binding domain-containing protein</fullName>
    </recommendedName>
</protein>
<organism evidence="3">
    <name type="scientific">Capitella teleta</name>
    <name type="common">Polychaete worm</name>
    <dbReference type="NCBI Taxonomy" id="283909"/>
    <lineage>
        <taxon>Eukaryota</taxon>
        <taxon>Metazoa</taxon>
        <taxon>Spiralia</taxon>
        <taxon>Lophotrochozoa</taxon>
        <taxon>Annelida</taxon>
        <taxon>Polychaeta</taxon>
        <taxon>Sedentaria</taxon>
        <taxon>Scolecida</taxon>
        <taxon>Capitellidae</taxon>
        <taxon>Capitella</taxon>
    </lineage>
</organism>
<dbReference type="STRING" id="283909.R7TME6"/>
<sequence>MTQMRERAIAVIKKHPKKRERHELDYILPWLSKTAQILNGIDKRVLIEIVARCAYMKANRDSVIITQGEKGDSFYVILDGSVSVYIDSTKSGEEECNEMLGSRSNTQKTASNYETNTGGKDVISTTEVQPRGNTPKSSSSKKSKVTFKLSEEAEKKEEGNDEEENVMFAKKPLDRSKYGKYVIKFGPGRCFGEIALISEENVRNASIICDEESDFLVIHRDLYNQTLKNSQEQEFLERRHFVNTSPIFKKWSRKFKRLLEMSLIKEVYTFDTPIIKQGDQWNGLIFIIKGRAQVTVEPNRHKSQYKSMEPFIDHDDVYEVENLRPPAMIEKAKTRKKNLSKKSIQLEEVLVRRKDGYVAAEKRRQSRNINLCAVSEGEMFGDTELVMGMETYSYSVKCTTETAVYILTAKNCERLINKKNPATMDFLKMIVQTKLKTRLHTPQGQQIPLLKHLLYRLNTVEREPPKDIPPLKGTKGLPEKEVLFDHLLAMYKSNRAALIKPLIPGGIYYREMMKEKAKVREAVRLGQMNNPILRKKLHVVRKPPCKRARTERELKQALSRQNEDAEGVERRMILEQIRELEEEGIAQEFEKVQAAAAAKAKAEEAARLKAEAEERAKKEKEEQEKAATTEVKEMRTEKPRDNVLPKLPPITPKRSGTSRRAMSREKSRTFVSDLASEPGDLLKAREGTQTENFRDTHSAHGDLEYEDSLPDIDVDNYVDDDTSRSPNRREKARMTFLNSIIRQKINAAPENPRYRDWETSEHSIRYLEERVRNFTTKTGKIVGQPPPARLPKLQRFQAGDDVPNQPKPGGKVFVRKSTCILKNLEQQVKDHSHERFRMVDKLSDYDEMKRSKMVQHLVLDHARDKWIHNQSLP</sequence>
<reference evidence="3 5" key="2">
    <citation type="journal article" date="2013" name="Nature">
        <title>Insights into bilaterian evolution from three spiralian genomes.</title>
        <authorList>
            <person name="Simakov O."/>
            <person name="Marletaz F."/>
            <person name="Cho S.J."/>
            <person name="Edsinger-Gonzales E."/>
            <person name="Havlak P."/>
            <person name="Hellsten U."/>
            <person name="Kuo D.H."/>
            <person name="Larsson T."/>
            <person name="Lv J."/>
            <person name="Arendt D."/>
            <person name="Savage R."/>
            <person name="Osoegawa K."/>
            <person name="de Jong P."/>
            <person name="Grimwood J."/>
            <person name="Chapman J.A."/>
            <person name="Shapiro H."/>
            <person name="Aerts A."/>
            <person name="Otillar R.P."/>
            <person name="Terry A.Y."/>
            <person name="Boore J.L."/>
            <person name="Grigoriev I.V."/>
            <person name="Lindberg D.R."/>
            <person name="Seaver E.C."/>
            <person name="Weisblat D.A."/>
            <person name="Putnam N.H."/>
            <person name="Rokhsar D.S."/>
        </authorList>
    </citation>
    <scope>NUCLEOTIDE SEQUENCE</scope>
    <source>
        <strain evidence="3 5">I ESC-2004</strain>
    </source>
</reference>
<dbReference type="EnsemblMetazoa" id="CapteT209368">
    <property type="protein sequence ID" value="CapteP209368"/>
    <property type="gene ID" value="CapteG209368"/>
</dbReference>
<dbReference type="PANTHER" id="PTHR23011">
    <property type="entry name" value="CYCLIC NUCLEOTIDE-BINDING DOMAIN CONTAINING PROTEIN"/>
    <property type="match status" value="1"/>
</dbReference>
<dbReference type="OMA" id="LCSIHEG"/>
<dbReference type="OrthoDB" id="2021138at2759"/>
<feature type="compositionally biased region" description="Basic and acidic residues" evidence="1">
    <location>
        <begin position="610"/>
        <end position="643"/>
    </location>
</feature>
<evidence type="ECO:0000256" key="1">
    <source>
        <dbReference type="SAM" id="MobiDB-lite"/>
    </source>
</evidence>
<dbReference type="PROSITE" id="PS50042">
    <property type="entry name" value="CNMP_BINDING_3"/>
    <property type="match status" value="3"/>
</dbReference>
<feature type="region of interest" description="Disordered" evidence="1">
    <location>
        <begin position="610"/>
        <end position="729"/>
    </location>
</feature>
<feature type="region of interest" description="Disordered" evidence="1">
    <location>
        <begin position="98"/>
        <end position="164"/>
    </location>
</feature>
<dbReference type="HOGENOM" id="CLU_350322_0_0_1"/>
<reference evidence="4" key="3">
    <citation type="submission" date="2015-06" db="UniProtKB">
        <authorList>
            <consortium name="EnsemblMetazoa"/>
        </authorList>
    </citation>
    <scope>IDENTIFICATION</scope>
</reference>
<name>R7TME6_CAPTE</name>
<dbReference type="SUPFAM" id="SSF51206">
    <property type="entry name" value="cAMP-binding domain-like"/>
    <property type="match status" value="2"/>
</dbReference>
<dbReference type="InterPro" id="IPR014710">
    <property type="entry name" value="RmlC-like_jellyroll"/>
</dbReference>
<feature type="domain" description="Cyclic nucleotide-binding" evidence="2">
    <location>
        <begin position="37"/>
        <end position="93"/>
    </location>
</feature>
<dbReference type="EMBL" id="AMQN01012184">
    <property type="status" value="NOT_ANNOTATED_CDS"/>
    <property type="molecule type" value="Genomic_DNA"/>
</dbReference>
<dbReference type="InterPro" id="IPR018490">
    <property type="entry name" value="cNMP-bd_dom_sf"/>
</dbReference>
<dbReference type="PROSITE" id="PS00888">
    <property type="entry name" value="CNMP_BINDING_1"/>
    <property type="match status" value="1"/>
</dbReference>
<dbReference type="Proteomes" id="UP000014760">
    <property type="component" value="Unassembled WGS sequence"/>
</dbReference>
<dbReference type="EMBL" id="KB309354">
    <property type="protein sequence ID" value="ELT94707.1"/>
    <property type="molecule type" value="Genomic_DNA"/>
</dbReference>
<evidence type="ECO:0000259" key="2">
    <source>
        <dbReference type="PROSITE" id="PS50042"/>
    </source>
</evidence>
<feature type="compositionally biased region" description="Basic and acidic residues" evidence="1">
    <location>
        <begin position="680"/>
        <end position="703"/>
    </location>
</feature>
<dbReference type="InterPro" id="IPR000595">
    <property type="entry name" value="cNMP-bd_dom"/>
</dbReference>
<keyword evidence="5" id="KW-1185">Reference proteome</keyword>
<proteinExistence type="predicted"/>
<feature type="compositionally biased region" description="Acidic residues" evidence="1">
    <location>
        <begin position="704"/>
        <end position="720"/>
    </location>
</feature>
<evidence type="ECO:0000313" key="4">
    <source>
        <dbReference type="EnsemblMetazoa" id="CapteP209368"/>
    </source>
</evidence>
<evidence type="ECO:0000313" key="3">
    <source>
        <dbReference type="EMBL" id="ELT94707.1"/>
    </source>
</evidence>
<evidence type="ECO:0000313" key="5">
    <source>
        <dbReference type="Proteomes" id="UP000014760"/>
    </source>
</evidence>
<accession>R7TME6</accession>
<feature type="compositionally biased region" description="Polar residues" evidence="1">
    <location>
        <begin position="102"/>
        <end position="135"/>
    </location>
</feature>
<feature type="domain" description="Cyclic nucleotide-binding" evidence="2">
    <location>
        <begin position="247"/>
        <end position="297"/>
    </location>
</feature>
<dbReference type="CDD" id="cd00038">
    <property type="entry name" value="CAP_ED"/>
    <property type="match status" value="1"/>
</dbReference>
<feature type="compositionally biased region" description="Basic and acidic residues" evidence="1">
    <location>
        <begin position="149"/>
        <end position="158"/>
    </location>
</feature>
<reference evidence="5" key="1">
    <citation type="submission" date="2012-12" db="EMBL/GenBank/DDBJ databases">
        <authorList>
            <person name="Hellsten U."/>
            <person name="Grimwood J."/>
            <person name="Chapman J.A."/>
            <person name="Shapiro H."/>
            <person name="Aerts A."/>
            <person name="Otillar R.P."/>
            <person name="Terry A.Y."/>
            <person name="Boore J.L."/>
            <person name="Simakov O."/>
            <person name="Marletaz F."/>
            <person name="Cho S.-J."/>
            <person name="Edsinger-Gonzales E."/>
            <person name="Havlak P."/>
            <person name="Kuo D.-H."/>
            <person name="Larsson T."/>
            <person name="Lv J."/>
            <person name="Arendt D."/>
            <person name="Savage R."/>
            <person name="Osoegawa K."/>
            <person name="de Jong P."/>
            <person name="Lindberg D.R."/>
            <person name="Seaver E.C."/>
            <person name="Weisblat D.A."/>
            <person name="Putnam N.H."/>
            <person name="Grigoriev I.V."/>
            <person name="Rokhsar D.S."/>
        </authorList>
    </citation>
    <scope>NUCLEOTIDE SEQUENCE</scope>
    <source>
        <strain evidence="5">I ESC-2004</strain>
    </source>
</reference>
<gene>
    <name evidence="3" type="ORF">CAPTEDRAFT_209368</name>
</gene>
<dbReference type="Gene3D" id="2.60.120.10">
    <property type="entry name" value="Jelly Rolls"/>
    <property type="match status" value="2"/>
</dbReference>
<dbReference type="PRINTS" id="PR00103">
    <property type="entry name" value="CAMPKINASE"/>
</dbReference>
<dbReference type="InterPro" id="IPR018488">
    <property type="entry name" value="cNMP-bd_CS"/>
</dbReference>